<evidence type="ECO:0000313" key="1">
    <source>
        <dbReference type="EMBL" id="QHU27282.1"/>
    </source>
</evidence>
<name>A0A6C0LDD7_9ZZZZ</name>
<dbReference type="EMBL" id="MN740453">
    <property type="protein sequence ID" value="QHU27282.1"/>
    <property type="molecule type" value="Genomic_DNA"/>
</dbReference>
<sequence length="250" mass="29957">MNCSIETSKKNAYYTFTNVEFTGVVDIGHNNCDYHLFIRYEDKIYVEVKGIGEIVIPFAELQKNKYWNYYYNLSLMLANDKNLVAQELRYCSDYMDYLIYETSRYWWIDNAFIVGDELHQYGDRGIYEKATYYNINPLDLEKMDYTSPEDLEIFYMNYMSSSNIEDFETRCFAYNNLAIEYQTKKMEEMIEEIDELSAYFKDLEDKKNIVNLVALYDKKNMNIDMLMMIYKNLVGNNKKYYHLVADLVDC</sequence>
<dbReference type="AlphaFoldDB" id="A0A6C0LDD7"/>
<organism evidence="1">
    <name type="scientific">viral metagenome</name>
    <dbReference type="NCBI Taxonomy" id="1070528"/>
    <lineage>
        <taxon>unclassified sequences</taxon>
        <taxon>metagenomes</taxon>
        <taxon>organismal metagenomes</taxon>
    </lineage>
</organism>
<proteinExistence type="predicted"/>
<accession>A0A6C0LDD7</accession>
<reference evidence="1" key="1">
    <citation type="journal article" date="2020" name="Nature">
        <title>Giant virus diversity and host interactions through global metagenomics.</title>
        <authorList>
            <person name="Schulz F."/>
            <person name="Roux S."/>
            <person name="Paez-Espino D."/>
            <person name="Jungbluth S."/>
            <person name="Walsh D.A."/>
            <person name="Denef V.J."/>
            <person name="McMahon K.D."/>
            <person name="Konstantinidis K.T."/>
            <person name="Eloe-Fadrosh E.A."/>
            <person name="Kyrpides N.C."/>
            <person name="Woyke T."/>
        </authorList>
    </citation>
    <scope>NUCLEOTIDE SEQUENCE</scope>
    <source>
        <strain evidence="1">GVMAG-M-3300027763-16</strain>
    </source>
</reference>
<protein>
    <submittedName>
        <fullName evidence="1">Uncharacterized protein</fullName>
    </submittedName>
</protein>